<evidence type="ECO:0000313" key="11">
    <source>
        <dbReference type="EMBL" id="MDH1337971.1"/>
    </source>
</evidence>
<evidence type="ECO:0000313" key="13">
    <source>
        <dbReference type="EMBL" id="SUD59264.1"/>
    </source>
</evidence>
<keyword evidence="7" id="KW-1278">Translocase</keyword>
<dbReference type="Proteomes" id="UP000255303">
    <property type="component" value="Unassembled WGS sequence"/>
</dbReference>
<reference evidence="10" key="2">
    <citation type="submission" date="2022-09" db="EMBL/GenBank/DDBJ databases">
        <title>Intensive care unit water sources are persistently colonized with multi-drug resistant bacteria and are the site of extensive horizontal gene transfer of antibiotic resistance genes.</title>
        <authorList>
            <person name="Diorio-Toth L."/>
        </authorList>
    </citation>
    <scope>NUCLEOTIDE SEQUENCE</scope>
    <source>
        <strain evidence="11">GD03704</strain>
        <strain evidence="10">GD04000</strain>
    </source>
</reference>
<evidence type="ECO:0000256" key="6">
    <source>
        <dbReference type="ARBA" id="ARBA00022840"/>
    </source>
</evidence>
<keyword evidence="2" id="KW-0813">Transport</keyword>
<dbReference type="GO" id="GO:0005886">
    <property type="term" value="C:plasma membrane"/>
    <property type="evidence" value="ECO:0007669"/>
    <property type="project" value="UniProtKB-SubCell"/>
</dbReference>
<gene>
    <name evidence="12" type="primary">ftsE_1</name>
    <name evidence="11" type="ORF">N5J11_01525</name>
    <name evidence="10" type="ORF">N7671_17905</name>
    <name evidence="12" type="ORF">NCTC10692_00305</name>
    <name evidence="13" type="ORF">NCTC10860_01537</name>
</gene>
<keyword evidence="5" id="KW-0547">Nucleotide-binding</keyword>
<dbReference type="PANTHER" id="PTHR43166:SF6">
    <property type="entry name" value="PHOSPHONATES IMPORT ATP-BINDING PROTEIN PHNC"/>
    <property type="match status" value="1"/>
</dbReference>
<dbReference type="InterPro" id="IPR003439">
    <property type="entry name" value="ABC_transporter-like_ATP-bd"/>
</dbReference>
<evidence type="ECO:0000256" key="8">
    <source>
        <dbReference type="ARBA" id="ARBA00023136"/>
    </source>
</evidence>
<dbReference type="EMBL" id="UGUV01000002">
    <property type="protein sequence ID" value="SUD49921.1"/>
    <property type="molecule type" value="Genomic_DNA"/>
</dbReference>
<keyword evidence="4" id="KW-0997">Cell inner membrane</keyword>
<dbReference type="GeneID" id="300414689"/>
<feature type="domain" description="ABC transporter" evidence="9">
    <location>
        <begin position="3"/>
        <end position="247"/>
    </location>
</feature>
<dbReference type="EMBL" id="JAOEET010000058">
    <property type="protein sequence ID" value="MDH0569044.1"/>
    <property type="molecule type" value="Genomic_DNA"/>
</dbReference>
<evidence type="ECO:0000256" key="5">
    <source>
        <dbReference type="ARBA" id="ARBA00022741"/>
    </source>
</evidence>
<reference evidence="14 15" key="1">
    <citation type="submission" date="2018-06" db="EMBL/GenBank/DDBJ databases">
        <authorList>
            <consortium name="Pathogen Informatics"/>
            <person name="Doyle S."/>
        </authorList>
    </citation>
    <scope>NUCLEOTIDE SEQUENCE [LARGE SCALE GENOMIC DNA]</scope>
    <source>
        <strain evidence="12 15">NCTC10692</strain>
        <strain evidence="13 14">NCTC10860</strain>
    </source>
</reference>
<evidence type="ECO:0000259" key="9">
    <source>
        <dbReference type="PROSITE" id="PS50893"/>
    </source>
</evidence>
<keyword evidence="8" id="KW-0472">Membrane</keyword>
<keyword evidence="3" id="KW-1003">Cell membrane</keyword>
<dbReference type="EMBL" id="JAOCJE010000001">
    <property type="protein sequence ID" value="MDH1337971.1"/>
    <property type="molecule type" value="Genomic_DNA"/>
</dbReference>
<dbReference type="PROSITE" id="PS00211">
    <property type="entry name" value="ABC_TRANSPORTER_1"/>
    <property type="match status" value="1"/>
</dbReference>
<dbReference type="PANTHER" id="PTHR43166">
    <property type="entry name" value="AMINO ACID IMPORT ATP-BINDING PROTEIN"/>
    <property type="match status" value="1"/>
</dbReference>
<evidence type="ECO:0000256" key="2">
    <source>
        <dbReference type="ARBA" id="ARBA00022448"/>
    </source>
</evidence>
<evidence type="ECO:0000256" key="1">
    <source>
        <dbReference type="ARBA" id="ARBA00004417"/>
    </source>
</evidence>
<protein>
    <submittedName>
        <fullName evidence="12">ABC transporter</fullName>
    </submittedName>
    <submittedName>
        <fullName evidence="10">ATP-binding cassette domain-containing protein</fullName>
    </submittedName>
</protein>
<dbReference type="Proteomes" id="UP001159292">
    <property type="component" value="Unassembled WGS sequence"/>
</dbReference>
<accession>A0A061CRG1</accession>
<dbReference type="InterPro" id="IPR017871">
    <property type="entry name" value="ABC_transporter-like_CS"/>
</dbReference>
<dbReference type="Gene3D" id="3.40.50.300">
    <property type="entry name" value="P-loop containing nucleotide triphosphate hydrolases"/>
    <property type="match status" value="1"/>
</dbReference>
<dbReference type="Pfam" id="PF00005">
    <property type="entry name" value="ABC_tran"/>
    <property type="match status" value="1"/>
</dbReference>
<dbReference type="EMBL" id="UGUW01000004">
    <property type="protein sequence ID" value="SUD59264.1"/>
    <property type="molecule type" value="Genomic_DNA"/>
</dbReference>
<dbReference type="RefSeq" id="WP_003462327.1">
    <property type="nucleotide sequence ID" value="NZ_CAJQNA010000061.1"/>
</dbReference>
<dbReference type="InterPro" id="IPR050086">
    <property type="entry name" value="MetN_ABC_transporter-like"/>
</dbReference>
<accession>A0A379JNY2</accession>
<dbReference type="PROSITE" id="PS50893">
    <property type="entry name" value="ABC_TRANSPORTER_2"/>
    <property type="match status" value="1"/>
</dbReference>
<proteinExistence type="predicted"/>
<dbReference type="SUPFAM" id="SSF52540">
    <property type="entry name" value="P-loop containing nucleoside triphosphate hydrolases"/>
    <property type="match status" value="1"/>
</dbReference>
<evidence type="ECO:0000256" key="7">
    <source>
        <dbReference type="ARBA" id="ARBA00022967"/>
    </source>
</evidence>
<sequence length="266" mass="28494">MSIALRGVGLAHANGKVALENIDLQVSPGERVAIIGPSGAGKTTLLRLLATSLQPTQGEIDLLQHNPWRLAARQRQRLRARIGLIHQAPPLPPRQRVVTAVLAGKLGQWSVAKGLLNLLHPLDAAGAQAALARLDIADKLYQRCDQLSGGQLQRVGIARVLYQAPELILADEPVSAMDPVLAGHTLAVLNREATERGMTLLASLHAVDLALAHFPRVIGIRDGHIAFDLPTMQVQPAQLQALYANEQLQATPSSPAPPQPTHIPRC</sequence>
<dbReference type="GO" id="GO:0005524">
    <property type="term" value="F:ATP binding"/>
    <property type="evidence" value="ECO:0007669"/>
    <property type="project" value="UniProtKB-KW"/>
</dbReference>
<evidence type="ECO:0000313" key="15">
    <source>
        <dbReference type="Proteomes" id="UP000255303"/>
    </source>
</evidence>
<dbReference type="SMART" id="SM00382">
    <property type="entry name" value="AAA"/>
    <property type="match status" value="1"/>
</dbReference>
<comment type="subcellular location">
    <subcellularLocation>
        <location evidence="1">Cell inner membrane</location>
        <topology evidence="1">Peripheral membrane protein</topology>
    </subcellularLocation>
</comment>
<dbReference type="Proteomes" id="UP000254084">
    <property type="component" value="Unassembled WGS sequence"/>
</dbReference>
<organism evidence="12 15">
    <name type="scientific">Ectopseudomonas oleovorans</name>
    <name type="common">Pseudomonas oleovorans</name>
    <dbReference type="NCBI Taxonomy" id="301"/>
    <lineage>
        <taxon>Bacteria</taxon>
        <taxon>Pseudomonadati</taxon>
        <taxon>Pseudomonadota</taxon>
        <taxon>Gammaproteobacteria</taxon>
        <taxon>Pseudomonadales</taxon>
        <taxon>Pseudomonadaceae</taxon>
        <taxon>Ectopseudomonas</taxon>
    </lineage>
</organism>
<dbReference type="InterPro" id="IPR003593">
    <property type="entry name" value="AAA+_ATPase"/>
</dbReference>
<evidence type="ECO:0000313" key="10">
    <source>
        <dbReference type="EMBL" id="MDH0569044.1"/>
    </source>
</evidence>
<evidence type="ECO:0000256" key="3">
    <source>
        <dbReference type="ARBA" id="ARBA00022475"/>
    </source>
</evidence>
<dbReference type="InterPro" id="IPR027417">
    <property type="entry name" value="P-loop_NTPase"/>
</dbReference>
<evidence type="ECO:0000256" key="4">
    <source>
        <dbReference type="ARBA" id="ARBA00022519"/>
    </source>
</evidence>
<dbReference type="AlphaFoldDB" id="A0A061CRG1"/>
<evidence type="ECO:0000313" key="12">
    <source>
        <dbReference type="EMBL" id="SUD49921.1"/>
    </source>
</evidence>
<dbReference type="Proteomes" id="UP001161697">
    <property type="component" value="Unassembled WGS sequence"/>
</dbReference>
<dbReference type="GO" id="GO:0016887">
    <property type="term" value="F:ATP hydrolysis activity"/>
    <property type="evidence" value="ECO:0007669"/>
    <property type="project" value="InterPro"/>
</dbReference>
<keyword evidence="6 10" id="KW-0067">ATP-binding</keyword>
<evidence type="ECO:0000313" key="14">
    <source>
        <dbReference type="Proteomes" id="UP000254084"/>
    </source>
</evidence>
<name>A0A061CRG1_ECTOL</name>